<feature type="transmembrane region" description="Helical" evidence="6">
    <location>
        <begin position="203"/>
        <end position="221"/>
    </location>
</feature>
<dbReference type="InterPro" id="IPR050833">
    <property type="entry name" value="Poly_Biosynth_Transport"/>
</dbReference>
<reference evidence="10" key="2">
    <citation type="submission" date="2020-04" db="EMBL/GenBank/DDBJ databases">
        <title>Genome analysis and biological profiling of marine Cellulosimicrobium funkei MOSEL-ME6.</title>
        <authorList>
            <person name="Tanveer F."/>
            <person name="Xie Y."/>
            <person name="Shinwari Z.K."/>
        </authorList>
    </citation>
    <scope>NUCLEOTIDE SEQUENCE [LARGE SCALE GENOMIC DNA]</scope>
    <source>
        <strain evidence="10">MOSEL-ME25</strain>
    </source>
</reference>
<dbReference type="GO" id="GO:0005886">
    <property type="term" value="C:plasma membrane"/>
    <property type="evidence" value="ECO:0007669"/>
    <property type="project" value="UniProtKB-SubCell"/>
</dbReference>
<proteinExistence type="predicted"/>
<dbReference type="PIRSF" id="PIRSF038958">
    <property type="entry name" value="PG_synth_SpoVB"/>
    <property type="match status" value="1"/>
</dbReference>
<evidence type="ECO:0000313" key="9">
    <source>
        <dbReference type="Proteomes" id="UP000031546"/>
    </source>
</evidence>
<evidence type="ECO:0000313" key="8">
    <source>
        <dbReference type="EMBL" id="MDB0581289.1"/>
    </source>
</evidence>
<dbReference type="Proteomes" id="UP000527860">
    <property type="component" value="Unassembled WGS sequence"/>
</dbReference>
<gene>
    <name evidence="8" type="ORF">F7P68_0012220</name>
    <name evidence="7" type="ORF">SN16_10800</name>
</gene>
<keyword evidence="10" id="KW-1185">Reference proteome</keyword>
<dbReference type="PANTHER" id="PTHR30250">
    <property type="entry name" value="PST FAMILY PREDICTED COLANIC ACID TRANSPORTER"/>
    <property type="match status" value="1"/>
</dbReference>
<dbReference type="InterPro" id="IPR002797">
    <property type="entry name" value="Polysacc_synth"/>
</dbReference>
<keyword evidence="2" id="KW-1003">Cell membrane</keyword>
<evidence type="ECO:0000256" key="1">
    <source>
        <dbReference type="ARBA" id="ARBA00004651"/>
    </source>
</evidence>
<feature type="transmembrane region" description="Helical" evidence="6">
    <location>
        <begin position="132"/>
        <end position="152"/>
    </location>
</feature>
<evidence type="ECO:0000313" key="7">
    <source>
        <dbReference type="EMBL" id="KIH69989.1"/>
    </source>
</evidence>
<keyword evidence="3 6" id="KW-0812">Transmembrane</keyword>
<feature type="transmembrane region" description="Helical" evidence="6">
    <location>
        <begin position="91"/>
        <end position="112"/>
    </location>
</feature>
<reference evidence="8 10" key="4">
    <citation type="submission" date="2022-12" db="EMBL/GenBank/DDBJ databases">
        <title>Genome analysis and biological profiling of marine Salinicoccus roseus MOSEL-ME25.</title>
        <authorList>
            <person name="Mirza F.T."/>
            <person name="Xie Y."/>
            <person name="Shinwari Z.K."/>
        </authorList>
    </citation>
    <scope>NUCLEOTIDE SEQUENCE [LARGE SCALE GENOMIC DNA]</scope>
    <source>
        <strain evidence="8 10">MOSEL-ME25</strain>
    </source>
</reference>
<dbReference type="RefSeq" id="WP_040106630.1">
    <property type="nucleotide sequence ID" value="NZ_JABEVU030000001.1"/>
</dbReference>
<keyword evidence="5 6" id="KW-0472">Membrane</keyword>
<dbReference type="Proteomes" id="UP000031546">
    <property type="component" value="Unassembled WGS sequence"/>
</dbReference>
<dbReference type="InterPro" id="IPR024923">
    <property type="entry name" value="PG_synth_SpoVB"/>
</dbReference>
<dbReference type="STRING" id="45670.SN16_10800"/>
<evidence type="ECO:0000256" key="5">
    <source>
        <dbReference type="ARBA" id="ARBA00023136"/>
    </source>
</evidence>
<name>A0A0C2HEC3_9STAP</name>
<feature type="transmembrane region" description="Helical" evidence="6">
    <location>
        <begin position="12"/>
        <end position="32"/>
    </location>
</feature>
<feature type="transmembrane region" description="Helical" evidence="6">
    <location>
        <begin position="303"/>
        <end position="322"/>
    </location>
</feature>
<comment type="caution">
    <text evidence="7">The sequence shown here is derived from an EMBL/GenBank/DDBJ whole genome shotgun (WGS) entry which is preliminary data.</text>
</comment>
<sequence>MSDSNNLVRGTFLLTIATFITKLLGMLYLIPFYSIMGGEENLALYGYAYTPYTIMLSIAAAGVPGAVSKYVSKYNALGAYATSQKLYRSSLLVMLGSGVIAFLALFIAAPFIAELQMLAAGDGAHRWSTEDVTRIIRVVSVAVIVVPFMATWRGIFQGFESFGPTSVSAVIEQLIRIVFLLGGAFIVIYILDGTVQTANEVAVFAAFVGVLAAMGTLWYFWRKRKGHIDRMVATDDTDYDFSYREMYSEIIRYGIPFIIVGISIPLTMFIDQLTHNNGLALGGVPEQYHDAWFGMLNLTTHKLVMIPTAFASAFAITILPFITKNYQRGKMGDVHEQIKMMVLMLLFFVIPAAIGMMILSAPLYTSFYSYNEMGIKILLFYAPVSIAISLFTITCSIVQGIDKQNLTLYVVLIMLAIKAAINIPLIMQFQTVGAVMGTGIALSIGVLINFMIIKKYGEFRFRPLIRPLAEIVVYSLVMLLVVEIIYYILMFNVDISSKTGAIILMAVAVPIGGVVYMLLSFKTGLADEILGSRADKIRKRLKVL</sequence>
<feature type="transmembrane region" description="Helical" evidence="6">
    <location>
        <begin position="432"/>
        <end position="452"/>
    </location>
</feature>
<organism evidence="7 9">
    <name type="scientific">Salinicoccus roseus</name>
    <dbReference type="NCBI Taxonomy" id="45670"/>
    <lineage>
        <taxon>Bacteria</taxon>
        <taxon>Bacillati</taxon>
        <taxon>Bacillota</taxon>
        <taxon>Bacilli</taxon>
        <taxon>Bacillales</taxon>
        <taxon>Staphylococcaceae</taxon>
        <taxon>Salinicoccus</taxon>
    </lineage>
</organism>
<feature type="transmembrane region" description="Helical" evidence="6">
    <location>
        <begin position="52"/>
        <end position="71"/>
    </location>
</feature>
<evidence type="ECO:0000256" key="2">
    <source>
        <dbReference type="ARBA" id="ARBA00022475"/>
    </source>
</evidence>
<dbReference type="EMBL" id="JXII01000009">
    <property type="protein sequence ID" value="KIH69989.1"/>
    <property type="molecule type" value="Genomic_DNA"/>
</dbReference>
<feature type="transmembrane region" description="Helical" evidence="6">
    <location>
        <begin position="464"/>
        <end position="489"/>
    </location>
</feature>
<dbReference type="OrthoDB" id="9775950at2"/>
<protein>
    <submittedName>
        <fullName evidence="7">Polysaccharide biosynthesis protein</fullName>
    </submittedName>
</protein>
<dbReference type="EMBL" id="JABEVU030000001">
    <property type="protein sequence ID" value="MDB0581289.1"/>
    <property type="molecule type" value="Genomic_DNA"/>
</dbReference>
<feature type="transmembrane region" description="Helical" evidence="6">
    <location>
        <begin position="501"/>
        <end position="519"/>
    </location>
</feature>
<accession>A0A0C2HEC3</accession>
<keyword evidence="4 6" id="KW-1133">Transmembrane helix</keyword>
<reference evidence="7 9" key="1">
    <citation type="submission" date="2015-01" db="EMBL/GenBank/DDBJ databases">
        <title>Genome sequences of high lactate-tolerant strain Salinicoccus roseus W12 with industrial interest.</title>
        <authorList>
            <person name="Wang H."/>
            <person name="Yu B."/>
        </authorList>
    </citation>
    <scope>NUCLEOTIDE SEQUENCE [LARGE SCALE GENOMIC DNA]</scope>
    <source>
        <strain evidence="7 9">W12</strain>
    </source>
</reference>
<dbReference type="PANTHER" id="PTHR30250:SF21">
    <property type="entry name" value="LIPID II FLIPPASE MURJ"/>
    <property type="match status" value="1"/>
</dbReference>
<evidence type="ECO:0000313" key="10">
    <source>
        <dbReference type="Proteomes" id="UP000527860"/>
    </source>
</evidence>
<feature type="transmembrane region" description="Helical" evidence="6">
    <location>
        <begin position="173"/>
        <end position="191"/>
    </location>
</feature>
<dbReference type="Pfam" id="PF01943">
    <property type="entry name" value="Polysacc_synt"/>
    <property type="match status" value="1"/>
</dbReference>
<comment type="subcellular location">
    <subcellularLocation>
        <location evidence="1">Cell membrane</location>
        <topology evidence="1">Multi-pass membrane protein</topology>
    </subcellularLocation>
</comment>
<evidence type="ECO:0000256" key="6">
    <source>
        <dbReference type="SAM" id="Phobius"/>
    </source>
</evidence>
<reference evidence="8" key="3">
    <citation type="submission" date="2020-04" db="EMBL/GenBank/DDBJ databases">
        <authorList>
            <person name="Tanveer F."/>
            <person name="Xie Y."/>
            <person name="Shinwari Z.K."/>
        </authorList>
    </citation>
    <scope>NUCLEOTIDE SEQUENCE</scope>
    <source>
        <strain evidence="8">MOSEL-ME25</strain>
    </source>
</reference>
<dbReference type="CDD" id="cd13124">
    <property type="entry name" value="MATE_SpoVB_like"/>
    <property type="match status" value="1"/>
</dbReference>
<feature type="transmembrane region" description="Helical" evidence="6">
    <location>
        <begin position="406"/>
        <end position="426"/>
    </location>
</feature>
<dbReference type="AlphaFoldDB" id="A0A0C2HEC3"/>
<feature type="transmembrane region" description="Helical" evidence="6">
    <location>
        <begin position="377"/>
        <end position="399"/>
    </location>
</feature>
<evidence type="ECO:0000256" key="3">
    <source>
        <dbReference type="ARBA" id="ARBA00022692"/>
    </source>
</evidence>
<feature type="transmembrane region" description="Helical" evidence="6">
    <location>
        <begin position="250"/>
        <end position="270"/>
    </location>
</feature>
<feature type="transmembrane region" description="Helical" evidence="6">
    <location>
        <begin position="342"/>
        <end position="365"/>
    </location>
</feature>
<evidence type="ECO:0000256" key="4">
    <source>
        <dbReference type="ARBA" id="ARBA00022989"/>
    </source>
</evidence>
<dbReference type="GeneID" id="77846041"/>